<evidence type="ECO:0000313" key="2">
    <source>
        <dbReference type="Proteomes" id="UP000635384"/>
    </source>
</evidence>
<accession>A0ABR8KNM6</accession>
<sequence length="135" mass="12638">MRPARTAVQATAGLLASIAVINGKAEVTERTAPRGARTESIAAASAGPIGSIAGANAALTELNGAVTGARTGWTGAAAIVQPTESIAAASAGQTGLTAAETAGPTVSSVGVIAARTGSTGAVTGAAFAIAALPTG</sequence>
<protein>
    <submittedName>
        <fullName evidence="1">Uncharacterized protein</fullName>
    </submittedName>
</protein>
<name>A0ABR8KNM6_9SPHN</name>
<comment type="caution">
    <text evidence="1">The sequence shown here is derived from an EMBL/GenBank/DDBJ whole genome shotgun (WGS) entry which is preliminary data.</text>
</comment>
<evidence type="ECO:0000313" key="1">
    <source>
        <dbReference type="EMBL" id="MBD2842256.1"/>
    </source>
</evidence>
<reference evidence="1 2" key="1">
    <citation type="submission" date="2020-09" db="EMBL/GenBank/DDBJ databases">
        <authorList>
            <person name="Yoon J.-W."/>
        </authorList>
    </citation>
    <scope>NUCLEOTIDE SEQUENCE [LARGE SCALE GENOMIC DNA]</scope>
    <source>
        <strain evidence="1 2">KMU-140</strain>
    </source>
</reference>
<proteinExistence type="predicted"/>
<dbReference type="Proteomes" id="UP000635384">
    <property type="component" value="Unassembled WGS sequence"/>
</dbReference>
<keyword evidence="2" id="KW-1185">Reference proteome</keyword>
<dbReference type="EMBL" id="JACXLC010000001">
    <property type="protein sequence ID" value="MBD2842256.1"/>
    <property type="molecule type" value="Genomic_DNA"/>
</dbReference>
<organism evidence="1 2">
    <name type="scientific">Erythrobacter rubeus</name>
    <dbReference type="NCBI Taxonomy" id="2760803"/>
    <lineage>
        <taxon>Bacteria</taxon>
        <taxon>Pseudomonadati</taxon>
        <taxon>Pseudomonadota</taxon>
        <taxon>Alphaproteobacteria</taxon>
        <taxon>Sphingomonadales</taxon>
        <taxon>Erythrobacteraceae</taxon>
        <taxon>Erythrobacter/Porphyrobacter group</taxon>
        <taxon>Erythrobacter</taxon>
    </lineage>
</organism>
<gene>
    <name evidence="1" type="ORF">IB285_08315</name>
</gene>